<dbReference type="EC" id="3.1.-.-" evidence="7"/>
<keyword evidence="2 7" id="KW-0540">Nuclease</keyword>
<reference evidence="9 10" key="1">
    <citation type="journal article" date="2018" name="ISME J.">
        <title>A methanotrophic archaeon couples anaerobic oxidation of methane to Fe(III) reduction.</title>
        <authorList>
            <person name="Cai C."/>
            <person name="Leu A.O."/>
            <person name="Xie G.J."/>
            <person name="Guo J."/>
            <person name="Feng Y."/>
            <person name="Zhao J.X."/>
            <person name="Tyson G.W."/>
            <person name="Yuan Z."/>
            <person name="Hu S."/>
        </authorList>
    </citation>
    <scope>NUCLEOTIDE SEQUENCE [LARGE SCALE GENOMIC DNA]</scope>
    <source>
        <strain evidence="9">FeB_12</strain>
    </source>
</reference>
<dbReference type="EMBL" id="PQAP01000009">
    <property type="protein sequence ID" value="PWB75474.1"/>
    <property type="molecule type" value="Genomic_DNA"/>
</dbReference>
<feature type="region of interest" description="Disordered" evidence="8">
    <location>
        <begin position="1"/>
        <end position="30"/>
    </location>
</feature>
<dbReference type="PROSITE" id="PS01306">
    <property type="entry name" value="UPF0054"/>
    <property type="match status" value="1"/>
</dbReference>
<evidence type="ECO:0000256" key="5">
    <source>
        <dbReference type="ARBA" id="ARBA00022801"/>
    </source>
</evidence>
<dbReference type="NCBIfam" id="TIGR00043">
    <property type="entry name" value="rRNA maturation RNase YbeY"/>
    <property type="match status" value="1"/>
</dbReference>
<dbReference type="AlphaFoldDB" id="A0A855X4E6"/>
<protein>
    <recommendedName>
        <fullName evidence="7">Endoribonuclease YbeY</fullName>
        <ecNumber evidence="7">3.1.-.-</ecNumber>
    </recommendedName>
</protein>
<dbReference type="GO" id="GO:0004521">
    <property type="term" value="F:RNA endonuclease activity"/>
    <property type="evidence" value="ECO:0007669"/>
    <property type="project" value="UniProtKB-UniRule"/>
</dbReference>
<dbReference type="SUPFAM" id="SSF55486">
    <property type="entry name" value="Metalloproteases ('zincins'), catalytic domain"/>
    <property type="match status" value="1"/>
</dbReference>
<evidence type="ECO:0000313" key="9">
    <source>
        <dbReference type="EMBL" id="PWB75474.1"/>
    </source>
</evidence>
<evidence type="ECO:0000256" key="7">
    <source>
        <dbReference type="HAMAP-Rule" id="MF_00009"/>
    </source>
</evidence>
<keyword evidence="6 7" id="KW-0862">Zinc</keyword>
<dbReference type="InterPro" id="IPR020549">
    <property type="entry name" value="YbeY_CS"/>
</dbReference>
<keyword evidence="3 7" id="KW-0479">Metal-binding</keyword>
<feature type="binding site" evidence="7">
    <location>
        <position position="147"/>
    </location>
    <ligand>
        <name>Zn(2+)</name>
        <dbReference type="ChEBI" id="CHEBI:29105"/>
        <note>catalytic</note>
    </ligand>
</feature>
<proteinExistence type="inferred from homology"/>
<dbReference type="GO" id="GO:0004222">
    <property type="term" value="F:metalloendopeptidase activity"/>
    <property type="evidence" value="ECO:0007669"/>
    <property type="project" value="InterPro"/>
</dbReference>
<keyword evidence="7" id="KW-0698">rRNA processing</keyword>
<gene>
    <name evidence="7 9" type="primary">ybeY</name>
    <name evidence="9" type="ORF">C3F09_02450</name>
</gene>
<comment type="cofactor">
    <cofactor evidence="7">
        <name>Zn(2+)</name>
        <dbReference type="ChEBI" id="CHEBI:29105"/>
    </cofactor>
    <text evidence="7">Binds 1 zinc ion.</text>
</comment>
<evidence type="ECO:0000256" key="1">
    <source>
        <dbReference type="ARBA" id="ARBA00010875"/>
    </source>
</evidence>
<feature type="binding site" evidence="7">
    <location>
        <position position="157"/>
    </location>
    <ligand>
        <name>Zn(2+)</name>
        <dbReference type="ChEBI" id="CHEBI:29105"/>
        <note>catalytic</note>
    </ligand>
</feature>
<sequence>MPADTSRSGQDQGSVCADTDRGVSPPGRLPAQGVAEVVKLEILNDTKNRLPGKLIRELFDIVARSEADTKWQATVNIIFVNDNRMRRLNKKHRKMNRPTDVLSFNLDRPEMSDHVFGEVYISCDTARRQAKEYGVTIIEEYLRLACHGLLHLFGYDHKKPADAEKMRTIEQGCLDHVRHS</sequence>
<feature type="compositionally biased region" description="Polar residues" evidence="8">
    <location>
        <begin position="1"/>
        <end position="13"/>
    </location>
</feature>
<evidence type="ECO:0000256" key="2">
    <source>
        <dbReference type="ARBA" id="ARBA00022722"/>
    </source>
</evidence>
<dbReference type="PANTHER" id="PTHR46986">
    <property type="entry name" value="ENDORIBONUCLEASE YBEY, CHLOROPLASTIC"/>
    <property type="match status" value="1"/>
</dbReference>
<evidence type="ECO:0000313" key="10">
    <source>
        <dbReference type="Proteomes" id="UP000250918"/>
    </source>
</evidence>
<dbReference type="InterPro" id="IPR002036">
    <property type="entry name" value="YbeY"/>
</dbReference>
<dbReference type="Pfam" id="PF02130">
    <property type="entry name" value="YbeY"/>
    <property type="match status" value="1"/>
</dbReference>
<name>A0A855X4E6_9BACT</name>
<evidence type="ECO:0000256" key="8">
    <source>
        <dbReference type="SAM" id="MobiDB-lite"/>
    </source>
</evidence>
<keyword evidence="4 7" id="KW-0255">Endonuclease</keyword>
<comment type="function">
    <text evidence="7">Single strand-specific metallo-endoribonuclease involved in late-stage 70S ribosome quality control and in maturation of the 3' terminus of the 16S rRNA.</text>
</comment>
<keyword evidence="7" id="KW-0690">Ribosome biogenesis</keyword>
<keyword evidence="5 7" id="KW-0378">Hydrolase</keyword>
<dbReference type="Gene3D" id="3.40.390.30">
    <property type="entry name" value="Metalloproteases ('zincins'), catalytic domain"/>
    <property type="match status" value="1"/>
</dbReference>
<dbReference type="GO" id="GO:0005737">
    <property type="term" value="C:cytoplasm"/>
    <property type="evidence" value="ECO:0007669"/>
    <property type="project" value="UniProtKB-SubCell"/>
</dbReference>
<dbReference type="GO" id="GO:0006364">
    <property type="term" value="P:rRNA processing"/>
    <property type="evidence" value="ECO:0007669"/>
    <property type="project" value="UniProtKB-UniRule"/>
</dbReference>
<comment type="subcellular location">
    <subcellularLocation>
        <location evidence="7">Cytoplasm</location>
    </subcellularLocation>
</comment>
<accession>A0A855X4E6</accession>
<keyword evidence="7" id="KW-0963">Cytoplasm</keyword>
<feature type="binding site" evidence="7">
    <location>
        <position position="151"/>
    </location>
    <ligand>
        <name>Zn(2+)</name>
        <dbReference type="ChEBI" id="CHEBI:29105"/>
        <note>catalytic</note>
    </ligand>
</feature>
<evidence type="ECO:0000256" key="3">
    <source>
        <dbReference type="ARBA" id="ARBA00022723"/>
    </source>
</evidence>
<organism evidence="9 10">
    <name type="scientific">candidate division GN15 bacterium</name>
    <dbReference type="NCBI Taxonomy" id="2072418"/>
    <lineage>
        <taxon>Bacteria</taxon>
        <taxon>candidate division GN15</taxon>
    </lineage>
</organism>
<evidence type="ECO:0000256" key="6">
    <source>
        <dbReference type="ARBA" id="ARBA00022833"/>
    </source>
</evidence>
<dbReference type="GO" id="GO:0008270">
    <property type="term" value="F:zinc ion binding"/>
    <property type="evidence" value="ECO:0007669"/>
    <property type="project" value="UniProtKB-UniRule"/>
</dbReference>
<dbReference type="InterPro" id="IPR023091">
    <property type="entry name" value="MetalPrtase_cat_dom_sf_prd"/>
</dbReference>
<evidence type="ECO:0000256" key="4">
    <source>
        <dbReference type="ARBA" id="ARBA00022759"/>
    </source>
</evidence>
<dbReference type="HAMAP" id="MF_00009">
    <property type="entry name" value="Endoribonucl_YbeY"/>
    <property type="match status" value="1"/>
</dbReference>
<dbReference type="Proteomes" id="UP000250918">
    <property type="component" value="Unassembled WGS sequence"/>
</dbReference>
<comment type="caution">
    <text evidence="9">The sequence shown here is derived from an EMBL/GenBank/DDBJ whole genome shotgun (WGS) entry which is preliminary data.</text>
</comment>
<dbReference type="PANTHER" id="PTHR46986:SF1">
    <property type="entry name" value="ENDORIBONUCLEASE YBEY, CHLOROPLASTIC"/>
    <property type="match status" value="1"/>
</dbReference>
<comment type="similarity">
    <text evidence="1 7">Belongs to the endoribonuclease YbeY family.</text>
</comment>